<accession>A0A2P6NR27</accession>
<dbReference type="OrthoDB" id="18510at2759"/>
<dbReference type="Pfam" id="PF09184">
    <property type="entry name" value="PPP4R2"/>
    <property type="match status" value="1"/>
</dbReference>
<reference evidence="3 4" key="1">
    <citation type="journal article" date="2018" name="Genome Biol. Evol.">
        <title>Multiple Roots of Fruiting Body Formation in Amoebozoa.</title>
        <authorList>
            <person name="Hillmann F."/>
            <person name="Forbes G."/>
            <person name="Novohradska S."/>
            <person name="Ferling I."/>
            <person name="Riege K."/>
            <person name="Groth M."/>
            <person name="Westermann M."/>
            <person name="Marz M."/>
            <person name="Spaller T."/>
            <person name="Winckler T."/>
            <person name="Schaap P."/>
            <person name="Glockner G."/>
        </authorList>
    </citation>
    <scope>NUCLEOTIDE SEQUENCE [LARGE SCALE GENOMIC DNA]</scope>
    <source>
        <strain evidence="3 4">Jena</strain>
    </source>
</reference>
<evidence type="ECO:0000256" key="2">
    <source>
        <dbReference type="SAM" id="MobiDB-lite"/>
    </source>
</evidence>
<dbReference type="AlphaFoldDB" id="A0A2P6NR27"/>
<dbReference type="GO" id="GO:0005634">
    <property type="term" value="C:nucleus"/>
    <property type="evidence" value="ECO:0007669"/>
    <property type="project" value="TreeGrafter"/>
</dbReference>
<evidence type="ECO:0000256" key="1">
    <source>
        <dbReference type="ARBA" id="ARBA00009207"/>
    </source>
</evidence>
<gene>
    <name evidence="3" type="ORF">PROFUN_05324</name>
</gene>
<sequence>MTAQVANPLLYSADLDKLLTDFSSETNTNKTLTPELSLILEQLAGTGLLCYQWAHIKVLLAHRMNSVFAGFPSTPESESLQKGIFQSLEEFTSAPFTIQRIAELLLRPNLYKSPQKYLFALQKVLLVSSVQNILAPEDYNAQVADQQNKFAQASKGSDVQSMDVSQPDEKSDSKPVEAAPAATSESSSDVKVEDMETEPAK</sequence>
<feature type="compositionally biased region" description="Polar residues" evidence="2">
    <location>
        <begin position="150"/>
        <end position="164"/>
    </location>
</feature>
<dbReference type="STRING" id="1890364.A0A2P6NR27"/>
<dbReference type="EMBL" id="MDYQ01000031">
    <property type="protein sequence ID" value="PRP86405.1"/>
    <property type="molecule type" value="Genomic_DNA"/>
</dbReference>
<proteinExistence type="inferred from homology"/>
<comment type="similarity">
    <text evidence="1">Belongs to the PPP4R2 family.</text>
</comment>
<feature type="compositionally biased region" description="Basic and acidic residues" evidence="2">
    <location>
        <begin position="188"/>
        <end position="201"/>
    </location>
</feature>
<dbReference type="GO" id="GO:0019888">
    <property type="term" value="F:protein phosphatase regulator activity"/>
    <property type="evidence" value="ECO:0007669"/>
    <property type="project" value="InterPro"/>
</dbReference>
<evidence type="ECO:0000313" key="3">
    <source>
        <dbReference type="EMBL" id="PRP86405.1"/>
    </source>
</evidence>
<evidence type="ECO:0000313" key="4">
    <source>
        <dbReference type="Proteomes" id="UP000241769"/>
    </source>
</evidence>
<organism evidence="3 4">
    <name type="scientific">Planoprotostelium fungivorum</name>
    <dbReference type="NCBI Taxonomy" id="1890364"/>
    <lineage>
        <taxon>Eukaryota</taxon>
        <taxon>Amoebozoa</taxon>
        <taxon>Evosea</taxon>
        <taxon>Variosea</taxon>
        <taxon>Cavosteliida</taxon>
        <taxon>Cavosteliaceae</taxon>
        <taxon>Planoprotostelium</taxon>
    </lineage>
</organism>
<dbReference type="GO" id="GO:0030289">
    <property type="term" value="C:protein phosphatase 4 complex"/>
    <property type="evidence" value="ECO:0007669"/>
    <property type="project" value="InterPro"/>
</dbReference>
<feature type="region of interest" description="Disordered" evidence="2">
    <location>
        <begin position="150"/>
        <end position="201"/>
    </location>
</feature>
<dbReference type="Proteomes" id="UP000241769">
    <property type="component" value="Unassembled WGS sequence"/>
</dbReference>
<comment type="caution">
    <text evidence="3">The sequence shown here is derived from an EMBL/GenBank/DDBJ whole genome shotgun (WGS) entry which is preliminary data.</text>
</comment>
<feature type="compositionally biased region" description="Low complexity" evidence="2">
    <location>
        <begin position="177"/>
        <end position="187"/>
    </location>
</feature>
<dbReference type="PANTHER" id="PTHR16487">
    <property type="entry name" value="PPP4R2-RELATED PROTEIN"/>
    <property type="match status" value="1"/>
</dbReference>
<protein>
    <submittedName>
        <fullName evidence="3">Uncharacterized protein</fullName>
    </submittedName>
</protein>
<keyword evidence="4" id="KW-1185">Reference proteome</keyword>
<dbReference type="PANTHER" id="PTHR16487:SF0">
    <property type="entry name" value="PROTEIN PHOSPHATASE 4 REGULATORY SUBUNIT 2-RELATED"/>
    <property type="match status" value="1"/>
</dbReference>
<name>A0A2P6NR27_9EUKA</name>
<dbReference type="InParanoid" id="A0A2P6NR27"/>
<dbReference type="InterPro" id="IPR015267">
    <property type="entry name" value="PPP4R2"/>
</dbReference>
<dbReference type="GO" id="GO:0005737">
    <property type="term" value="C:cytoplasm"/>
    <property type="evidence" value="ECO:0007669"/>
    <property type="project" value="TreeGrafter"/>
</dbReference>